<keyword evidence="3" id="KW-1185">Reference proteome</keyword>
<evidence type="ECO:0000256" key="1">
    <source>
        <dbReference type="ARBA" id="ARBA00010552"/>
    </source>
</evidence>
<dbReference type="Pfam" id="PF01042">
    <property type="entry name" value="Ribonuc_L-PSP"/>
    <property type="match status" value="1"/>
</dbReference>
<proteinExistence type="inferred from homology"/>
<dbReference type="GO" id="GO:0019239">
    <property type="term" value="F:deaminase activity"/>
    <property type="evidence" value="ECO:0007669"/>
    <property type="project" value="TreeGrafter"/>
</dbReference>
<evidence type="ECO:0000313" key="2">
    <source>
        <dbReference type="EMBL" id="ODV96091.1"/>
    </source>
</evidence>
<dbReference type="PANTHER" id="PTHR11803">
    <property type="entry name" value="2-IMINOBUTANOATE/2-IMINOPROPANOATE DEAMINASE RIDA"/>
    <property type="match status" value="1"/>
</dbReference>
<dbReference type="InterPro" id="IPR006175">
    <property type="entry name" value="YjgF/YER057c/UK114"/>
</dbReference>
<sequence>MPAEKVTWEQIGEKNGFALISPAYKSNGHVFTSGCVGTDPKTGELPTDVTEQTENAIKNLKIVLETSQSSLDKVLKVLLFISNAEDAPKINAVYAKYFTSKPARSCVIVAFPNSSLKVELECVAEYD</sequence>
<dbReference type="AlphaFoldDB" id="A0A1E4TWH7"/>
<dbReference type="Proteomes" id="UP000094236">
    <property type="component" value="Unassembled WGS sequence"/>
</dbReference>
<protein>
    <submittedName>
        <fullName evidence="2">Uncharacterized protein</fullName>
    </submittedName>
</protein>
<dbReference type="Gene3D" id="3.30.1330.40">
    <property type="entry name" value="RutC-like"/>
    <property type="match status" value="1"/>
</dbReference>
<dbReference type="OrthoDB" id="309640at2759"/>
<dbReference type="PANTHER" id="PTHR11803:SF58">
    <property type="entry name" value="PROTEIN HMF1-RELATED"/>
    <property type="match status" value="1"/>
</dbReference>
<dbReference type="STRING" id="669874.A0A1E4TWH7"/>
<dbReference type="SUPFAM" id="SSF55298">
    <property type="entry name" value="YjgF-like"/>
    <property type="match status" value="1"/>
</dbReference>
<dbReference type="EMBL" id="KV454013">
    <property type="protein sequence ID" value="ODV96091.1"/>
    <property type="molecule type" value="Genomic_DNA"/>
</dbReference>
<name>A0A1E4TWH7_PACTA</name>
<dbReference type="GO" id="GO:0005829">
    <property type="term" value="C:cytosol"/>
    <property type="evidence" value="ECO:0007669"/>
    <property type="project" value="TreeGrafter"/>
</dbReference>
<dbReference type="InterPro" id="IPR035959">
    <property type="entry name" value="RutC-like_sf"/>
</dbReference>
<comment type="similarity">
    <text evidence="1">Belongs to the RutC family.</text>
</comment>
<reference evidence="3" key="1">
    <citation type="submission" date="2016-05" db="EMBL/GenBank/DDBJ databases">
        <title>Comparative genomics of biotechnologically important yeasts.</title>
        <authorList>
            <consortium name="DOE Joint Genome Institute"/>
            <person name="Riley R."/>
            <person name="Haridas S."/>
            <person name="Wolfe K.H."/>
            <person name="Lopes M.R."/>
            <person name="Hittinger C.T."/>
            <person name="Goker M."/>
            <person name="Salamov A."/>
            <person name="Wisecaver J."/>
            <person name="Long T.M."/>
            <person name="Aerts A.L."/>
            <person name="Barry K."/>
            <person name="Choi C."/>
            <person name="Clum A."/>
            <person name="Coughlan A.Y."/>
            <person name="Deshpande S."/>
            <person name="Douglass A.P."/>
            <person name="Hanson S.J."/>
            <person name="Klenk H.-P."/>
            <person name="Labutti K."/>
            <person name="Lapidus A."/>
            <person name="Lindquist E."/>
            <person name="Lipzen A."/>
            <person name="Meier-Kolthoff J.P."/>
            <person name="Ohm R.A."/>
            <person name="Otillar R.P."/>
            <person name="Pangilinan J."/>
            <person name="Peng Y."/>
            <person name="Rokas A."/>
            <person name="Rosa C.A."/>
            <person name="Scheuner C."/>
            <person name="Sibirny A.A."/>
            <person name="Slot J.C."/>
            <person name="Stielow J.B."/>
            <person name="Sun H."/>
            <person name="Kurtzman C.P."/>
            <person name="Blackwell M."/>
            <person name="Grigoriev I.V."/>
            <person name="Jeffries T.W."/>
        </authorList>
    </citation>
    <scope>NUCLEOTIDE SEQUENCE [LARGE SCALE GENOMIC DNA]</scope>
    <source>
        <strain evidence="3">NRRL Y-2460</strain>
    </source>
</reference>
<dbReference type="CDD" id="cd00448">
    <property type="entry name" value="YjgF_YER057c_UK114_family"/>
    <property type="match status" value="1"/>
</dbReference>
<evidence type="ECO:0000313" key="3">
    <source>
        <dbReference type="Proteomes" id="UP000094236"/>
    </source>
</evidence>
<accession>A0A1E4TWH7</accession>
<organism evidence="2 3">
    <name type="scientific">Pachysolen tannophilus NRRL Y-2460</name>
    <dbReference type="NCBI Taxonomy" id="669874"/>
    <lineage>
        <taxon>Eukaryota</taxon>
        <taxon>Fungi</taxon>
        <taxon>Dikarya</taxon>
        <taxon>Ascomycota</taxon>
        <taxon>Saccharomycotina</taxon>
        <taxon>Pichiomycetes</taxon>
        <taxon>Pachysolenaceae</taxon>
        <taxon>Pachysolen</taxon>
    </lineage>
</organism>
<gene>
    <name evidence="2" type="ORF">PACTADRAFT_75271</name>
</gene>